<feature type="compositionally biased region" description="Polar residues" evidence="3">
    <location>
        <begin position="44"/>
        <end position="55"/>
    </location>
</feature>
<dbReference type="InterPro" id="IPR005517">
    <property type="entry name" value="Transl_elong_EFG/EF2_IV"/>
</dbReference>
<dbReference type="RefSeq" id="XP_066829406.1">
    <property type="nucleotide sequence ID" value="XM_066972470.1"/>
</dbReference>
<dbReference type="Gene3D" id="3.30.70.240">
    <property type="match status" value="1"/>
</dbReference>
<protein>
    <recommendedName>
        <fullName evidence="4">Tr-type G domain-containing protein</fullName>
    </recommendedName>
</protein>
<keyword evidence="2" id="KW-0342">GTP-binding</keyword>
<evidence type="ECO:0000256" key="2">
    <source>
        <dbReference type="ARBA" id="ARBA00023134"/>
    </source>
</evidence>
<dbReference type="InterPro" id="IPR009000">
    <property type="entry name" value="Transl_B-barrel_sf"/>
</dbReference>
<name>A0ABP0ZJC2_9ASCO</name>
<evidence type="ECO:0000313" key="5">
    <source>
        <dbReference type="EMBL" id="CAK9438198.1"/>
    </source>
</evidence>
<dbReference type="GeneID" id="92207664"/>
<dbReference type="Gene3D" id="2.40.30.10">
    <property type="entry name" value="Translation factors"/>
    <property type="match status" value="1"/>
</dbReference>
<dbReference type="PANTHER" id="PTHR42908:SF6">
    <property type="entry name" value="116 KDA U5 SMALL NUCLEAR RIBONUCLEOPROTEIN COMPONENT"/>
    <property type="match status" value="1"/>
</dbReference>
<dbReference type="Gene3D" id="3.90.1430.10">
    <property type="entry name" value="Yeast translation eEF2 (G' domain)"/>
    <property type="match status" value="1"/>
</dbReference>
<evidence type="ECO:0000313" key="6">
    <source>
        <dbReference type="Proteomes" id="UP001497383"/>
    </source>
</evidence>
<dbReference type="Pfam" id="PF03764">
    <property type="entry name" value="EFG_IV"/>
    <property type="match status" value="1"/>
</dbReference>
<dbReference type="InterPro" id="IPR035647">
    <property type="entry name" value="EFG_III/V"/>
</dbReference>
<dbReference type="CDD" id="cd01683">
    <property type="entry name" value="EF2_IV_snRNP"/>
    <property type="match status" value="1"/>
</dbReference>
<dbReference type="PRINTS" id="PR00315">
    <property type="entry name" value="ELONGATNFCT"/>
</dbReference>
<dbReference type="InterPro" id="IPR000795">
    <property type="entry name" value="T_Tr_GTP-bd_dom"/>
</dbReference>
<feature type="domain" description="Tr-type G" evidence="4">
    <location>
        <begin position="126"/>
        <end position="340"/>
    </location>
</feature>
<dbReference type="Gene3D" id="3.40.50.300">
    <property type="entry name" value="P-loop containing nucleotide triphosphate hydrolases"/>
    <property type="match status" value="1"/>
</dbReference>
<dbReference type="SUPFAM" id="SSF54980">
    <property type="entry name" value="EF-G C-terminal domain-like"/>
    <property type="match status" value="2"/>
</dbReference>
<keyword evidence="6" id="KW-1185">Reference proteome</keyword>
<proteinExistence type="predicted"/>
<dbReference type="Pfam" id="PF00679">
    <property type="entry name" value="EFG_C"/>
    <property type="match status" value="1"/>
</dbReference>
<dbReference type="NCBIfam" id="TIGR00231">
    <property type="entry name" value="small_GTP"/>
    <property type="match status" value="1"/>
</dbReference>
<dbReference type="PROSITE" id="PS51722">
    <property type="entry name" value="G_TR_2"/>
    <property type="match status" value="1"/>
</dbReference>
<dbReference type="SUPFAM" id="SSF52540">
    <property type="entry name" value="P-loop containing nucleoside triphosphate hydrolases"/>
    <property type="match status" value="1"/>
</dbReference>
<dbReference type="SUPFAM" id="SSF50447">
    <property type="entry name" value="Translation proteins"/>
    <property type="match status" value="1"/>
</dbReference>
<dbReference type="PANTHER" id="PTHR42908">
    <property type="entry name" value="TRANSLATION ELONGATION FACTOR-RELATED"/>
    <property type="match status" value="1"/>
</dbReference>
<gene>
    <name evidence="5" type="ORF">LODBEIA_P24680</name>
</gene>
<dbReference type="EMBL" id="OZ022407">
    <property type="protein sequence ID" value="CAK9438198.1"/>
    <property type="molecule type" value="Genomic_DNA"/>
</dbReference>
<evidence type="ECO:0000259" key="4">
    <source>
        <dbReference type="PROSITE" id="PS51722"/>
    </source>
</evidence>
<dbReference type="SMART" id="SM00889">
    <property type="entry name" value="EFG_IV"/>
    <property type="match status" value="1"/>
</dbReference>
<dbReference type="SUPFAM" id="SSF54211">
    <property type="entry name" value="Ribosomal protein S5 domain 2-like"/>
    <property type="match status" value="1"/>
</dbReference>
<dbReference type="InterPro" id="IPR020568">
    <property type="entry name" value="Ribosomal_Su5_D2-typ_SF"/>
</dbReference>
<accession>A0ABP0ZJC2</accession>
<dbReference type="SMART" id="SM00838">
    <property type="entry name" value="EFG_C"/>
    <property type="match status" value="1"/>
</dbReference>
<dbReference type="InterPro" id="IPR027417">
    <property type="entry name" value="P-loop_NTPase"/>
</dbReference>
<evidence type="ECO:0000256" key="1">
    <source>
        <dbReference type="ARBA" id="ARBA00022741"/>
    </source>
</evidence>
<evidence type="ECO:0000256" key="3">
    <source>
        <dbReference type="SAM" id="MobiDB-lite"/>
    </source>
</evidence>
<dbReference type="Gene3D" id="3.30.70.870">
    <property type="entry name" value="Elongation Factor G (Translational Gtpase), domain 3"/>
    <property type="match status" value="1"/>
</dbReference>
<dbReference type="InterPro" id="IPR005225">
    <property type="entry name" value="Small_GTP-bd"/>
</dbReference>
<dbReference type="Pfam" id="PF00009">
    <property type="entry name" value="GTP_EFTU"/>
    <property type="match status" value="1"/>
</dbReference>
<dbReference type="Gene3D" id="3.30.230.10">
    <property type="match status" value="1"/>
</dbReference>
<sequence length="969" mass="108273">MDDEAIYDEFGNLIGDETGSDAGESVEEAPDVIVADGEPAAASPPSTHQASQSNHTHLHSQALVKRDLSTDTGEIIYVHTTDAASNEPVIAPNTQKSMKTTIDEENQPKTTYSREFLKNTLDKLPERIRNVAVVGACQSGKTRFIDQLVLQTHPSIFESDYSKIFKPLRFMDDHKLEKAREQSFKTSAMTLLLQDHRSRSFAFNILDTPGHIDFNDEVVAGLELCDGAILVLDVVIGLSHRDQRLIDEIMKRNLPMIVVLNKIDSLILQLQLPAKDSYLKMFNIIDDVNIYIKQSSLYRESYTHELEFSPILNNVMFASAEFGISFTLSSFAALYSRIQLQNRLDADLLWGEYFYNSQANKVTTDSQSGQYPRTFVEFVLNTIYSLASLVLISMPGDKKLPQALWDNFGVTLPKREYKKEVRDVLKSVFVAVFKEDTGFVDAVTENFPSPKKTIATDNDDDRDNSSRSMLGKVTKLVESSNGEHFLSLARIYSGTLKVDDEVDVITRGSNGGGGGDDEETITRRETIRQIYLPGGRYNIPVTEIGPGTIVLIGGIDSSIKKGATIMSTENVQDSAFPVPAYSVNSVFKVSIEAVDARHRTRLLESLRKANKAYLSSVVDVAETGECTIQAPGELYMDCVLHDVRFFFADDLQIRVSDPFTIFSETCTEPSFTSIPVSTNSGDFSISIMAEPVDDPKLSNAIESGVLNSHLTRGEMSKILKSDFGWDALAARSIWSFAPADLIEPDILIDDTLEIETDKSKLLKTKESIKSGFKWSTNEGPLVGETIRNTKFKILTTNFKTDTQLNPAQIIPLTRRACYVGFLTAKPRLMEPMYQAIAICSHKNLKVIRKLLDSRRGYIQSQHEIEGTPLFTVEGYLPVIDSVGFLSEVKQHTQRHASAWLVFSHWQIVPGDPFDLHCELPKLEPAPEESLARDFLKKTRNRKGLTGEPTLQKYIDADIYIKLKERGLVL</sequence>
<reference evidence="5 6" key="1">
    <citation type="submission" date="2024-03" db="EMBL/GenBank/DDBJ databases">
        <authorList>
            <person name="Brejova B."/>
        </authorList>
    </citation>
    <scope>NUCLEOTIDE SEQUENCE [LARGE SCALE GENOMIC DNA]</scope>
    <source>
        <strain evidence="5 6">CBS 14171</strain>
    </source>
</reference>
<feature type="region of interest" description="Disordered" evidence="3">
    <location>
        <begin position="1"/>
        <end position="60"/>
    </location>
</feature>
<dbReference type="Proteomes" id="UP001497383">
    <property type="component" value="Chromosome 3"/>
</dbReference>
<dbReference type="InterPro" id="IPR014721">
    <property type="entry name" value="Ribsml_uS5_D2-typ_fold_subgr"/>
</dbReference>
<keyword evidence="1" id="KW-0547">Nucleotide-binding</keyword>
<dbReference type="InterPro" id="IPR000640">
    <property type="entry name" value="EFG_V-like"/>
</dbReference>
<organism evidence="5 6">
    <name type="scientific">Lodderomyces beijingensis</name>
    <dbReference type="NCBI Taxonomy" id="1775926"/>
    <lineage>
        <taxon>Eukaryota</taxon>
        <taxon>Fungi</taxon>
        <taxon>Dikarya</taxon>
        <taxon>Ascomycota</taxon>
        <taxon>Saccharomycotina</taxon>
        <taxon>Pichiomycetes</taxon>
        <taxon>Debaryomycetaceae</taxon>
        <taxon>Candida/Lodderomyces clade</taxon>
        <taxon>Lodderomyces</taxon>
    </lineage>
</organism>